<dbReference type="SUPFAM" id="SSF55347">
    <property type="entry name" value="Glyceraldehyde-3-phosphate dehydrogenase-like, C-terminal domain"/>
    <property type="match status" value="1"/>
</dbReference>
<proteinExistence type="predicted"/>
<dbReference type="InterPro" id="IPR055170">
    <property type="entry name" value="GFO_IDH_MocA-like_dom"/>
</dbReference>
<organism evidence="3 4">
    <name type="scientific">Halocatena marina</name>
    <dbReference type="NCBI Taxonomy" id="2934937"/>
    <lineage>
        <taxon>Archaea</taxon>
        <taxon>Methanobacteriati</taxon>
        <taxon>Methanobacteriota</taxon>
        <taxon>Stenosarchaea group</taxon>
        <taxon>Halobacteria</taxon>
        <taxon>Halobacteriales</taxon>
        <taxon>Natronomonadaceae</taxon>
        <taxon>Halocatena</taxon>
    </lineage>
</organism>
<dbReference type="EMBL" id="JBHTAX010000001">
    <property type="protein sequence ID" value="MFC7189929.1"/>
    <property type="molecule type" value="Genomic_DNA"/>
</dbReference>
<evidence type="ECO:0000256" key="1">
    <source>
        <dbReference type="SAM" id="MobiDB-lite"/>
    </source>
</evidence>
<feature type="compositionally biased region" description="Low complexity" evidence="1">
    <location>
        <begin position="168"/>
        <end position="182"/>
    </location>
</feature>
<evidence type="ECO:0000313" key="3">
    <source>
        <dbReference type="EMBL" id="MFC7189929.1"/>
    </source>
</evidence>
<dbReference type="PANTHER" id="PTHR43249:SF1">
    <property type="entry name" value="D-GLUCOSIDE 3-DEHYDROGENASE"/>
    <property type="match status" value="1"/>
</dbReference>
<dbReference type="RefSeq" id="WP_390206503.1">
    <property type="nucleotide sequence ID" value="NZ_JBHTAX010000001.1"/>
</dbReference>
<sequence length="190" mass="20901">MDSTYWVSPPETPWWCERTRSGGQIVEQSTHVYDLHRYLAGEVTAATGSGTDRVLVDSVDFQDATSVTLEHESGAVSHVSSTCASPVSRFEVRITAENASLELDYFEHSLSGSVDGEPVQFEGAGDWYQREFEAFLRAISSESTDVRSEYDDAVRTLELTLTARAAAEAGNRTESSSNMSSDISDREINL</sequence>
<dbReference type="PANTHER" id="PTHR43249">
    <property type="entry name" value="UDP-N-ACETYL-2-AMINO-2-DEOXY-D-GLUCURONATE OXIDASE"/>
    <property type="match status" value="1"/>
</dbReference>
<dbReference type="Pfam" id="PF22725">
    <property type="entry name" value="GFO_IDH_MocA_C3"/>
    <property type="match status" value="1"/>
</dbReference>
<dbReference type="Proteomes" id="UP001596417">
    <property type="component" value="Unassembled WGS sequence"/>
</dbReference>
<dbReference type="Gene3D" id="3.30.360.10">
    <property type="entry name" value="Dihydrodipicolinate Reductase, domain 2"/>
    <property type="match status" value="1"/>
</dbReference>
<name>A0ABD5YKP2_9EURY</name>
<evidence type="ECO:0000313" key="4">
    <source>
        <dbReference type="Proteomes" id="UP001596417"/>
    </source>
</evidence>
<comment type="caution">
    <text evidence="3">The sequence shown here is derived from an EMBL/GenBank/DDBJ whole genome shotgun (WGS) entry which is preliminary data.</text>
</comment>
<gene>
    <name evidence="3" type="ORF">ACFQL7_08715</name>
</gene>
<feature type="domain" description="GFO/IDH/MocA-like oxidoreductase" evidence="2">
    <location>
        <begin position="6"/>
        <end position="101"/>
    </location>
</feature>
<feature type="region of interest" description="Disordered" evidence="1">
    <location>
        <begin position="168"/>
        <end position="190"/>
    </location>
</feature>
<dbReference type="InterPro" id="IPR052515">
    <property type="entry name" value="Gfo/Idh/MocA_Oxidoreductase"/>
</dbReference>
<keyword evidence="4" id="KW-1185">Reference proteome</keyword>
<accession>A0ABD5YKP2</accession>
<protein>
    <submittedName>
        <fullName evidence="3">Gfo/Idh/MocA family oxidoreductase</fullName>
    </submittedName>
</protein>
<reference evidence="3 4" key="1">
    <citation type="journal article" date="2019" name="Int. J. Syst. Evol. Microbiol.">
        <title>The Global Catalogue of Microorganisms (GCM) 10K type strain sequencing project: providing services to taxonomists for standard genome sequencing and annotation.</title>
        <authorList>
            <consortium name="The Broad Institute Genomics Platform"/>
            <consortium name="The Broad Institute Genome Sequencing Center for Infectious Disease"/>
            <person name="Wu L."/>
            <person name="Ma J."/>
        </authorList>
    </citation>
    <scope>NUCLEOTIDE SEQUENCE [LARGE SCALE GENOMIC DNA]</scope>
    <source>
        <strain evidence="3 4">RDMS1</strain>
    </source>
</reference>
<dbReference type="AlphaFoldDB" id="A0ABD5YKP2"/>
<evidence type="ECO:0000259" key="2">
    <source>
        <dbReference type="Pfam" id="PF22725"/>
    </source>
</evidence>